<feature type="signal peptide" evidence="1">
    <location>
        <begin position="1"/>
        <end position="17"/>
    </location>
</feature>
<feature type="chain" id="PRO_5021425662" evidence="1">
    <location>
        <begin position="18"/>
        <end position="381"/>
    </location>
</feature>
<dbReference type="AlphaFoldDB" id="A0A4Z1P6J8"/>
<gene>
    <name evidence="2" type="ORF">E6O75_ATG03998</name>
</gene>
<name>A0A4Z1P6J8_9PEZI</name>
<protein>
    <submittedName>
        <fullName evidence="2">Uncharacterized protein</fullName>
    </submittedName>
</protein>
<evidence type="ECO:0000256" key="1">
    <source>
        <dbReference type="SAM" id="SignalP"/>
    </source>
</evidence>
<sequence>MIPALSTILLSVTLVRAGVAFGPGGGGFGPGGGGFGGHGGFGGFGGMIPWGDNEWNWGGHGKPGLAKPTAIPNACPPGAPPPGFVAPFQPLFNQHFEGSPVGEHWEQMCPRDRGHNDLYIPVQCGTERKGCCTWRATATKLPNNVWACCPCGASCTGTAPGFGYEWTEGKPIPTPVGWTAVGNQLPLTPPGPPQPYTTTFLANGGTSISTILPGPPAFQTPYPGALPYSAPGATPTAYTTIFNGIPTTVTGFTQPTCAPGALCPLPQYPNGQAIGPPGANGQGSWTWTSATTKNGKTYQASWVHITGTKTVPVSICDVDNGKTRCHVLSTTAVGCSLKDGNQVCSTSKGAVVKTVNAAPTNVAGVGAGVVAAALGFAYALA</sequence>
<comment type="caution">
    <text evidence="2">The sequence shown here is derived from an EMBL/GenBank/DDBJ whole genome shotgun (WGS) entry which is preliminary data.</text>
</comment>
<reference evidence="2 3" key="1">
    <citation type="submission" date="2019-04" db="EMBL/GenBank/DDBJ databases">
        <title>High contiguity whole genome sequence and gene annotation resource for two Venturia nashicola isolates.</title>
        <authorList>
            <person name="Prokchorchik M."/>
            <person name="Won K."/>
            <person name="Lee Y."/>
            <person name="Choi E.D."/>
            <person name="Segonzac C."/>
            <person name="Sohn K.H."/>
        </authorList>
    </citation>
    <scope>NUCLEOTIDE SEQUENCE [LARGE SCALE GENOMIC DNA]</scope>
    <source>
        <strain evidence="2 3">PRI2</strain>
    </source>
</reference>
<accession>A0A4Z1P6J8</accession>
<keyword evidence="1" id="KW-0732">Signal</keyword>
<dbReference type="Proteomes" id="UP000298493">
    <property type="component" value="Unassembled WGS sequence"/>
</dbReference>
<keyword evidence="3" id="KW-1185">Reference proteome</keyword>
<proteinExistence type="predicted"/>
<dbReference type="EMBL" id="SNSC02000004">
    <property type="protein sequence ID" value="TID24793.1"/>
    <property type="molecule type" value="Genomic_DNA"/>
</dbReference>
<evidence type="ECO:0000313" key="3">
    <source>
        <dbReference type="Proteomes" id="UP000298493"/>
    </source>
</evidence>
<evidence type="ECO:0000313" key="2">
    <source>
        <dbReference type="EMBL" id="TID24793.1"/>
    </source>
</evidence>
<organism evidence="2 3">
    <name type="scientific">Venturia nashicola</name>
    <dbReference type="NCBI Taxonomy" id="86259"/>
    <lineage>
        <taxon>Eukaryota</taxon>
        <taxon>Fungi</taxon>
        <taxon>Dikarya</taxon>
        <taxon>Ascomycota</taxon>
        <taxon>Pezizomycotina</taxon>
        <taxon>Dothideomycetes</taxon>
        <taxon>Pleosporomycetidae</taxon>
        <taxon>Venturiales</taxon>
        <taxon>Venturiaceae</taxon>
        <taxon>Venturia</taxon>
    </lineage>
</organism>